<accession>A0A9D4R526</accession>
<evidence type="ECO:0000256" key="4">
    <source>
        <dbReference type="ARBA" id="ARBA00023319"/>
    </source>
</evidence>
<evidence type="ECO:0000313" key="10">
    <source>
        <dbReference type="Proteomes" id="UP000828390"/>
    </source>
</evidence>
<feature type="domain" description="Ig-like" evidence="7">
    <location>
        <begin position="372"/>
        <end position="451"/>
    </location>
</feature>
<evidence type="ECO:0000256" key="6">
    <source>
        <dbReference type="SAM" id="Phobius"/>
    </source>
</evidence>
<dbReference type="InterPro" id="IPR003599">
    <property type="entry name" value="Ig_sub"/>
</dbReference>
<comment type="caution">
    <text evidence="9">The sequence shown here is derived from an EMBL/GenBank/DDBJ whole genome shotgun (WGS) entry which is preliminary data.</text>
</comment>
<evidence type="ECO:0000256" key="1">
    <source>
        <dbReference type="ARBA" id="ARBA00022729"/>
    </source>
</evidence>
<dbReference type="Pfam" id="PF13895">
    <property type="entry name" value="Ig_2"/>
    <property type="match status" value="2"/>
</dbReference>
<dbReference type="PROSITE" id="PS50835">
    <property type="entry name" value="IG_LIKE"/>
    <property type="match status" value="4"/>
</dbReference>
<dbReference type="CDD" id="cd00063">
    <property type="entry name" value="FN3"/>
    <property type="match status" value="1"/>
</dbReference>
<dbReference type="SMART" id="SM00409">
    <property type="entry name" value="IG"/>
    <property type="match status" value="5"/>
</dbReference>
<keyword evidence="4" id="KW-0393">Immunoglobulin domain</keyword>
<dbReference type="Proteomes" id="UP000828390">
    <property type="component" value="Unassembled WGS sequence"/>
</dbReference>
<proteinExistence type="predicted"/>
<keyword evidence="6" id="KW-1133">Transmembrane helix</keyword>
<keyword evidence="2" id="KW-1015">Disulfide bond</keyword>
<dbReference type="PANTHER" id="PTHR44337">
    <property type="entry name" value="CARCINOEMBRYONIC ANTIGEN-RELATED CELL ADHESION MOLECULE 8"/>
    <property type="match status" value="1"/>
</dbReference>
<dbReference type="SMART" id="SM00060">
    <property type="entry name" value="FN3"/>
    <property type="match status" value="1"/>
</dbReference>
<dbReference type="InterPro" id="IPR036116">
    <property type="entry name" value="FN3_sf"/>
</dbReference>
<keyword evidence="3" id="KW-0325">Glycoprotein</keyword>
<reference evidence="9" key="1">
    <citation type="journal article" date="2019" name="bioRxiv">
        <title>The Genome of the Zebra Mussel, Dreissena polymorpha: A Resource for Invasive Species Research.</title>
        <authorList>
            <person name="McCartney M.A."/>
            <person name="Auch B."/>
            <person name="Kono T."/>
            <person name="Mallez S."/>
            <person name="Zhang Y."/>
            <person name="Obille A."/>
            <person name="Becker A."/>
            <person name="Abrahante J.E."/>
            <person name="Garbe J."/>
            <person name="Badalamenti J.P."/>
            <person name="Herman A."/>
            <person name="Mangelson H."/>
            <person name="Liachko I."/>
            <person name="Sullivan S."/>
            <person name="Sone E.D."/>
            <person name="Koren S."/>
            <person name="Silverstein K.A.T."/>
            <person name="Beckman K.B."/>
            <person name="Gohl D.M."/>
        </authorList>
    </citation>
    <scope>NUCLEOTIDE SEQUENCE</scope>
    <source>
        <strain evidence="9">Duluth1</strain>
        <tissue evidence="9">Whole animal</tissue>
    </source>
</reference>
<dbReference type="SUPFAM" id="SSF49265">
    <property type="entry name" value="Fibronectin type III"/>
    <property type="match status" value="1"/>
</dbReference>
<dbReference type="InterPro" id="IPR052598">
    <property type="entry name" value="IgSF_CEA-related"/>
</dbReference>
<reference evidence="9" key="2">
    <citation type="submission" date="2020-11" db="EMBL/GenBank/DDBJ databases">
        <authorList>
            <person name="McCartney M.A."/>
            <person name="Auch B."/>
            <person name="Kono T."/>
            <person name="Mallez S."/>
            <person name="Becker A."/>
            <person name="Gohl D.M."/>
            <person name="Silverstein K.A.T."/>
            <person name="Koren S."/>
            <person name="Bechman K.B."/>
            <person name="Herman A."/>
            <person name="Abrahante J.E."/>
            <person name="Garbe J."/>
        </authorList>
    </citation>
    <scope>NUCLEOTIDE SEQUENCE</scope>
    <source>
        <strain evidence="9">Duluth1</strain>
        <tissue evidence="9">Whole animal</tissue>
    </source>
</reference>
<keyword evidence="10" id="KW-1185">Reference proteome</keyword>
<evidence type="ECO:0000256" key="2">
    <source>
        <dbReference type="ARBA" id="ARBA00023157"/>
    </source>
</evidence>
<dbReference type="PROSITE" id="PS50853">
    <property type="entry name" value="FN3"/>
    <property type="match status" value="1"/>
</dbReference>
<evidence type="ECO:0000256" key="5">
    <source>
        <dbReference type="SAM" id="MobiDB-lite"/>
    </source>
</evidence>
<evidence type="ECO:0000256" key="3">
    <source>
        <dbReference type="ARBA" id="ARBA00023180"/>
    </source>
</evidence>
<evidence type="ECO:0000259" key="8">
    <source>
        <dbReference type="PROSITE" id="PS50853"/>
    </source>
</evidence>
<name>A0A9D4R526_DREPO</name>
<dbReference type="PANTHER" id="PTHR44337:SF20">
    <property type="entry name" value="CARCINOEMBRYONIC ANTIGEN-RELATED CELL ADHESION MOLECULE 5-RELATED"/>
    <property type="match status" value="1"/>
</dbReference>
<keyword evidence="6" id="KW-0812">Transmembrane</keyword>
<dbReference type="InterPro" id="IPR007110">
    <property type="entry name" value="Ig-like_dom"/>
</dbReference>
<keyword evidence="1" id="KW-0732">Signal</keyword>
<keyword evidence="6" id="KW-0472">Membrane</keyword>
<evidence type="ECO:0000259" key="7">
    <source>
        <dbReference type="PROSITE" id="PS50835"/>
    </source>
</evidence>
<feature type="domain" description="Ig-like" evidence="7">
    <location>
        <begin position="204"/>
        <end position="283"/>
    </location>
</feature>
<evidence type="ECO:0000313" key="9">
    <source>
        <dbReference type="EMBL" id="KAH3854237.1"/>
    </source>
</evidence>
<feature type="domain" description="Ig-like" evidence="7">
    <location>
        <begin position="288"/>
        <end position="367"/>
    </location>
</feature>
<dbReference type="Gene3D" id="2.60.40.10">
    <property type="entry name" value="Immunoglobulins"/>
    <property type="match status" value="5"/>
</dbReference>
<dbReference type="AlphaFoldDB" id="A0A9D4R526"/>
<dbReference type="EMBL" id="JAIWYP010000003">
    <property type="protein sequence ID" value="KAH3854237.1"/>
    <property type="molecule type" value="Genomic_DNA"/>
</dbReference>
<dbReference type="SUPFAM" id="SSF48726">
    <property type="entry name" value="Immunoglobulin"/>
    <property type="match status" value="4"/>
</dbReference>
<dbReference type="InterPro" id="IPR036179">
    <property type="entry name" value="Ig-like_dom_sf"/>
</dbReference>
<feature type="domain" description="Fibronectin type-III" evidence="8">
    <location>
        <begin position="565"/>
        <end position="665"/>
    </location>
</feature>
<feature type="region of interest" description="Disordered" evidence="5">
    <location>
        <begin position="828"/>
        <end position="891"/>
    </location>
</feature>
<dbReference type="OrthoDB" id="6159398at2759"/>
<feature type="domain" description="Ig-like" evidence="7">
    <location>
        <begin position="120"/>
        <end position="199"/>
    </location>
</feature>
<feature type="transmembrane region" description="Helical" evidence="6">
    <location>
        <begin position="664"/>
        <end position="690"/>
    </location>
</feature>
<dbReference type="InterPro" id="IPR013783">
    <property type="entry name" value="Ig-like_fold"/>
</dbReference>
<organism evidence="9 10">
    <name type="scientific">Dreissena polymorpha</name>
    <name type="common">Zebra mussel</name>
    <name type="synonym">Mytilus polymorpha</name>
    <dbReference type="NCBI Taxonomy" id="45954"/>
    <lineage>
        <taxon>Eukaryota</taxon>
        <taxon>Metazoa</taxon>
        <taxon>Spiralia</taxon>
        <taxon>Lophotrochozoa</taxon>
        <taxon>Mollusca</taxon>
        <taxon>Bivalvia</taxon>
        <taxon>Autobranchia</taxon>
        <taxon>Heteroconchia</taxon>
        <taxon>Euheterodonta</taxon>
        <taxon>Imparidentia</taxon>
        <taxon>Neoheterodontei</taxon>
        <taxon>Myida</taxon>
        <taxon>Dreissenoidea</taxon>
        <taxon>Dreissenidae</taxon>
        <taxon>Dreissena</taxon>
    </lineage>
</organism>
<feature type="compositionally biased region" description="Basic residues" evidence="5">
    <location>
        <begin position="880"/>
        <end position="891"/>
    </location>
</feature>
<gene>
    <name evidence="9" type="ORF">DPMN_096776</name>
</gene>
<sequence length="891" mass="96200">MYSLWMSRFEQTSTLVTFFGFISVILVEYTADGQTISGLKAVNEGERLVLECSLPICSNSTCTYSWSSPNESLPADTTTTQTITLLNVTRLWHRRIIACTINVGGTNQQSQGSIDVLYGPSAASISVGSPFTVTEGSATSITCNVPACNPTCTAKWFNGTTQMPSTTLFGEPVSRQFAGIYTCNVSNSVGSRTSQLNVIVNYGPSAASISVGSPFTVTEGSTTSITCNVPACNPTCTAKWFNGTAQMPSTTLFGTPVSRQFAGIYTCNVSNSVGSRTSQLNVIVNYGPSAASISVGSPFTVTEGSTTSITCNVPACNPTCTAKWFNGTTQMPSTTLFGTPVSRQFAGIYTCNVSNSVGSRTSQLNVIVNYGPSAASISVGSPFTVTEGSTTSITCNAPACNPTCTAKWFNGSTQILLTTLFGEPVSRHIAGIYTCNVSNSVGYRTSQLQLIVNYAPILLGHNITYNVSKGYPLTVTIPVSACPAVLRKDIKIGDRFVNASDNIIVNLTNSIDVVFFHNKCIASAIQTLSVVINATQEEHFRNFTVNFTNAVDTTTAHFAIFPQGPPDVPIRFEQKSNTYHSATFVVESGFFNGGNQTFVLQYRQVSDSVWTNGSVATVGKLKHVNVSMTVESLSQVTDYEFRVYAFNVYGQSEYSLVVQVATALHVGMVVGCVIGGIAGIFLIVLIVYFIRKKKRDEKPPPIVPFASILASLQGETSQVHAGDNWYTPSSATTEGYYVNTKVASSKVNSEKPYVNQVGKAPERKPSVDSHGYLKVGDHSNELDYMNVDEQLAKKQSIPKKAHKEEKEDNYLNIDAGRKAAEKIYENTQLTPGTANSKAKKSEELEGDYIEMSLKKQNSTPKYQAPTPPSKDEEDYENTFSKKKKKSTQHTS</sequence>
<dbReference type="InterPro" id="IPR003961">
    <property type="entry name" value="FN3_dom"/>
</dbReference>
<protein>
    <submittedName>
        <fullName evidence="9">Uncharacterized protein</fullName>
    </submittedName>
</protein>